<dbReference type="Gene3D" id="2.60.120.10">
    <property type="entry name" value="Jelly Rolls"/>
    <property type="match status" value="1"/>
</dbReference>
<organism evidence="2 3">
    <name type="scientific">Flavobacterium caeni</name>
    <dbReference type="NCBI Taxonomy" id="490189"/>
    <lineage>
        <taxon>Bacteria</taxon>
        <taxon>Pseudomonadati</taxon>
        <taxon>Bacteroidota</taxon>
        <taxon>Flavobacteriia</taxon>
        <taxon>Flavobacteriales</taxon>
        <taxon>Flavobacteriaceae</taxon>
        <taxon>Flavobacterium</taxon>
    </lineage>
</organism>
<dbReference type="STRING" id="490189.SAMN02927903_01045"/>
<evidence type="ECO:0000313" key="2">
    <source>
        <dbReference type="EMBL" id="SCY25868.1"/>
    </source>
</evidence>
<dbReference type="InterPro" id="IPR013096">
    <property type="entry name" value="Cupin_2"/>
</dbReference>
<reference evidence="2 3" key="1">
    <citation type="submission" date="2016-10" db="EMBL/GenBank/DDBJ databases">
        <authorList>
            <person name="de Groot N.N."/>
        </authorList>
    </citation>
    <scope>NUCLEOTIDE SEQUENCE [LARGE SCALE GENOMIC DNA]</scope>
    <source>
        <strain evidence="2 3">CGMCC 1.7031</strain>
    </source>
</reference>
<dbReference type="EMBL" id="FMVF01000004">
    <property type="protein sequence ID" value="SCY25868.1"/>
    <property type="molecule type" value="Genomic_DNA"/>
</dbReference>
<dbReference type="Pfam" id="PF07883">
    <property type="entry name" value="Cupin_2"/>
    <property type="match status" value="1"/>
</dbReference>
<name>A0A1G5EHD4_9FLAO</name>
<dbReference type="InterPro" id="IPR014710">
    <property type="entry name" value="RmlC-like_jellyroll"/>
</dbReference>
<dbReference type="InterPro" id="IPR053146">
    <property type="entry name" value="QDO-like"/>
</dbReference>
<dbReference type="Proteomes" id="UP000199354">
    <property type="component" value="Unassembled WGS sequence"/>
</dbReference>
<dbReference type="RefSeq" id="WP_211516806.1">
    <property type="nucleotide sequence ID" value="NZ_FMVF01000004.1"/>
</dbReference>
<evidence type="ECO:0000313" key="3">
    <source>
        <dbReference type="Proteomes" id="UP000199354"/>
    </source>
</evidence>
<dbReference type="PANTHER" id="PTHR36440">
    <property type="entry name" value="PUTATIVE (AFU_ORTHOLOGUE AFUA_8G07350)-RELATED"/>
    <property type="match status" value="1"/>
</dbReference>
<evidence type="ECO:0000259" key="1">
    <source>
        <dbReference type="Pfam" id="PF07883"/>
    </source>
</evidence>
<protein>
    <submittedName>
        <fullName evidence="2">Cupin domain protein</fullName>
    </submittedName>
</protein>
<feature type="domain" description="Cupin type-2" evidence="1">
    <location>
        <begin position="59"/>
        <end position="119"/>
    </location>
</feature>
<proteinExistence type="predicted"/>
<dbReference type="AlphaFoldDB" id="A0A1G5EHD4"/>
<accession>A0A1G5EHD4</accession>
<sequence length="160" mass="17544">MNTNEPVGMTDAVSVEAIHKIQLAGAGQRLNVLGDNQTIKLSGKDTGDQFTIVENYNDPGVGVPMHIHENEDEVFYILEGEMEFQTQGETTILGAGDMIFLPRRIPHGFRVVGTKKCRAAVTIIPSGIEHMFEKLAELPAGPPDFEKVAEICDRYGISFV</sequence>
<keyword evidence="3" id="KW-1185">Reference proteome</keyword>
<dbReference type="PANTHER" id="PTHR36440:SF1">
    <property type="entry name" value="PUTATIVE (AFU_ORTHOLOGUE AFUA_8G07350)-RELATED"/>
    <property type="match status" value="1"/>
</dbReference>
<dbReference type="SUPFAM" id="SSF51182">
    <property type="entry name" value="RmlC-like cupins"/>
    <property type="match status" value="1"/>
</dbReference>
<dbReference type="InterPro" id="IPR011051">
    <property type="entry name" value="RmlC_Cupin_sf"/>
</dbReference>
<gene>
    <name evidence="2" type="ORF">SAMN02927903_01045</name>
</gene>